<dbReference type="RefSeq" id="XP_016242475.1">
    <property type="nucleotide sequence ID" value="XM_016399663.1"/>
</dbReference>
<name>A0A0D2CFA4_9EURO</name>
<evidence type="ECO:0000313" key="3">
    <source>
        <dbReference type="Proteomes" id="UP000054466"/>
    </source>
</evidence>
<evidence type="ECO:0000313" key="2">
    <source>
        <dbReference type="EMBL" id="KIW22259.1"/>
    </source>
</evidence>
<sequence length="99" mass="11452">MFSAGFSTAKTPEMSRNTAKYPRPTLVEEGHPPAKNPAQPEEYERIQRKQRAEAILAQYDILMKYAVENNLSIPQTRQYFRKVALEIPTEPVIKNWFPS</sequence>
<gene>
    <name evidence="2" type="ORF">PV07_12163</name>
</gene>
<dbReference type="AlphaFoldDB" id="A0A0D2CFA4"/>
<dbReference type="OrthoDB" id="5372011at2759"/>
<proteinExistence type="predicted"/>
<protein>
    <submittedName>
        <fullName evidence="2">Uncharacterized protein</fullName>
    </submittedName>
</protein>
<dbReference type="Proteomes" id="UP000054466">
    <property type="component" value="Unassembled WGS sequence"/>
</dbReference>
<feature type="compositionally biased region" description="Polar residues" evidence="1">
    <location>
        <begin position="1"/>
        <end position="18"/>
    </location>
</feature>
<dbReference type="VEuPathDB" id="FungiDB:PV07_12163"/>
<dbReference type="EMBL" id="KN847047">
    <property type="protein sequence ID" value="KIW22259.1"/>
    <property type="molecule type" value="Genomic_DNA"/>
</dbReference>
<accession>A0A0D2CFA4</accession>
<dbReference type="GeneID" id="27351357"/>
<feature type="region of interest" description="Disordered" evidence="1">
    <location>
        <begin position="1"/>
        <end position="46"/>
    </location>
</feature>
<keyword evidence="3" id="KW-1185">Reference proteome</keyword>
<reference evidence="2 3" key="1">
    <citation type="submission" date="2015-01" db="EMBL/GenBank/DDBJ databases">
        <title>The Genome Sequence of Cladophialophora immunda CBS83496.</title>
        <authorList>
            <consortium name="The Broad Institute Genomics Platform"/>
            <person name="Cuomo C."/>
            <person name="de Hoog S."/>
            <person name="Gorbushina A."/>
            <person name="Stielow B."/>
            <person name="Teixiera M."/>
            <person name="Abouelleil A."/>
            <person name="Chapman S.B."/>
            <person name="Priest M."/>
            <person name="Young S.K."/>
            <person name="Wortman J."/>
            <person name="Nusbaum C."/>
            <person name="Birren B."/>
        </authorList>
    </citation>
    <scope>NUCLEOTIDE SEQUENCE [LARGE SCALE GENOMIC DNA]</scope>
    <source>
        <strain evidence="2 3">CBS 83496</strain>
    </source>
</reference>
<dbReference type="HOGENOM" id="CLU_2320126_0_0_1"/>
<organism evidence="2 3">
    <name type="scientific">Cladophialophora immunda</name>
    <dbReference type="NCBI Taxonomy" id="569365"/>
    <lineage>
        <taxon>Eukaryota</taxon>
        <taxon>Fungi</taxon>
        <taxon>Dikarya</taxon>
        <taxon>Ascomycota</taxon>
        <taxon>Pezizomycotina</taxon>
        <taxon>Eurotiomycetes</taxon>
        <taxon>Chaetothyriomycetidae</taxon>
        <taxon>Chaetothyriales</taxon>
        <taxon>Herpotrichiellaceae</taxon>
        <taxon>Cladophialophora</taxon>
    </lineage>
</organism>
<evidence type="ECO:0000256" key="1">
    <source>
        <dbReference type="SAM" id="MobiDB-lite"/>
    </source>
</evidence>